<dbReference type="InterPro" id="IPR036291">
    <property type="entry name" value="NAD(P)-bd_dom_sf"/>
</dbReference>
<name>M0DNX5_9EURY</name>
<organism evidence="3 4">
    <name type="scientific">Halorubrum distributum JCM 10247</name>
    <dbReference type="NCBI Taxonomy" id="1227486"/>
    <lineage>
        <taxon>Archaea</taxon>
        <taxon>Methanobacteriati</taxon>
        <taxon>Methanobacteriota</taxon>
        <taxon>Stenosarchaea group</taxon>
        <taxon>Halobacteria</taxon>
        <taxon>Halobacteriales</taxon>
        <taxon>Haloferacaceae</taxon>
        <taxon>Halorubrum</taxon>
        <taxon>Halorubrum distributum group</taxon>
    </lineage>
</organism>
<dbReference type="InterPro" id="IPR055170">
    <property type="entry name" value="GFO_IDH_MocA-like_dom"/>
</dbReference>
<dbReference type="SUPFAM" id="SSF55347">
    <property type="entry name" value="Glyceraldehyde-3-phosphate dehydrogenase-like, C-terminal domain"/>
    <property type="match status" value="1"/>
</dbReference>
<evidence type="ECO:0000313" key="4">
    <source>
        <dbReference type="Proteomes" id="UP000011572"/>
    </source>
</evidence>
<dbReference type="InterPro" id="IPR000683">
    <property type="entry name" value="Gfo/Idh/MocA-like_OxRdtase_N"/>
</dbReference>
<dbReference type="GO" id="GO:0000166">
    <property type="term" value="F:nucleotide binding"/>
    <property type="evidence" value="ECO:0007669"/>
    <property type="project" value="InterPro"/>
</dbReference>
<evidence type="ECO:0000259" key="2">
    <source>
        <dbReference type="Pfam" id="PF22725"/>
    </source>
</evidence>
<feature type="domain" description="GFO/IDH/MocA-like oxidoreductase" evidence="2">
    <location>
        <begin position="135"/>
        <end position="206"/>
    </location>
</feature>
<comment type="caution">
    <text evidence="3">The sequence shown here is derived from an EMBL/GenBank/DDBJ whole genome shotgun (WGS) entry which is preliminary data.</text>
</comment>
<dbReference type="PANTHER" id="PTHR43377">
    <property type="entry name" value="BILIVERDIN REDUCTASE A"/>
    <property type="match status" value="1"/>
</dbReference>
<dbReference type="Gene3D" id="3.40.50.720">
    <property type="entry name" value="NAD(P)-binding Rossmann-like Domain"/>
    <property type="match status" value="1"/>
</dbReference>
<dbReference type="InterPro" id="IPR051450">
    <property type="entry name" value="Gfo/Idh/MocA_Oxidoreductases"/>
</dbReference>
<feature type="domain" description="Gfo/Idh/MocA-like oxidoreductase N-terminal" evidence="1">
    <location>
        <begin position="6"/>
        <end position="99"/>
    </location>
</feature>
<dbReference type="AlphaFoldDB" id="M0DNX5"/>
<dbReference type="PANTHER" id="PTHR43377:SF1">
    <property type="entry name" value="BILIVERDIN REDUCTASE A"/>
    <property type="match status" value="1"/>
</dbReference>
<dbReference type="Proteomes" id="UP000011572">
    <property type="component" value="Unassembled WGS sequence"/>
</dbReference>
<dbReference type="Pfam" id="PF01408">
    <property type="entry name" value="GFO_IDH_MocA"/>
    <property type="match status" value="1"/>
</dbReference>
<dbReference type="EMBL" id="AOIW01000021">
    <property type="protein sequence ID" value="ELZ37180.1"/>
    <property type="molecule type" value="Genomic_DNA"/>
</dbReference>
<accession>M0DNX5</accession>
<protein>
    <submittedName>
        <fullName evidence="3">Oxidoreductase domain-containing protein</fullName>
    </submittedName>
</protein>
<dbReference type="Pfam" id="PF22725">
    <property type="entry name" value="GFO_IDH_MocA_C3"/>
    <property type="match status" value="1"/>
</dbReference>
<dbReference type="Gene3D" id="3.30.360.10">
    <property type="entry name" value="Dihydrodipicolinate Reductase, domain 2"/>
    <property type="match status" value="1"/>
</dbReference>
<proteinExistence type="predicted"/>
<evidence type="ECO:0000313" key="3">
    <source>
        <dbReference type="EMBL" id="ELZ37180.1"/>
    </source>
</evidence>
<sequence length="303" mass="33539">MYRELNKVNLVGIADDDPERASEVAEKHGTEALETEDLLEAVDAVSVVVPTQYHYDVVTTCLEEDVATFVEKPVLGSLDRADDLLAQVKAADVPVQVGHIERFNPAVTTLSEIVEDISIVSVRARRLGPEPERKIEDSAVIDLMIHDIDIVLSLFDETPTSISGSGVGEGRHASALLEFEGDRMASLTASRKTQRKVRTLEITAEECFIEVDYLDQSIEIHRSSVPEYIEEDGDVRFKHEGIVERPVVQNREPLQRELESFLEAVKSGTTPEITVQDGLNALSVALEIERKIDPEIVVAPTDD</sequence>
<reference evidence="3 4" key="1">
    <citation type="journal article" date="2014" name="PLoS Genet.">
        <title>Phylogenetically driven sequencing of extremely halophilic archaea reveals strategies for static and dynamic osmo-response.</title>
        <authorList>
            <person name="Becker E.A."/>
            <person name="Seitzer P.M."/>
            <person name="Tritt A."/>
            <person name="Larsen D."/>
            <person name="Krusor M."/>
            <person name="Yao A.I."/>
            <person name="Wu D."/>
            <person name="Madern D."/>
            <person name="Eisen J.A."/>
            <person name="Darling A.E."/>
            <person name="Facciotti M.T."/>
        </authorList>
    </citation>
    <scope>NUCLEOTIDE SEQUENCE [LARGE SCALE GENOMIC DNA]</scope>
    <source>
        <strain evidence="3 4">JCM 10247</strain>
    </source>
</reference>
<dbReference type="PATRIC" id="fig|1227486.3.peg.268"/>
<evidence type="ECO:0000259" key="1">
    <source>
        <dbReference type="Pfam" id="PF01408"/>
    </source>
</evidence>
<dbReference type="SUPFAM" id="SSF51735">
    <property type="entry name" value="NAD(P)-binding Rossmann-fold domains"/>
    <property type="match status" value="1"/>
</dbReference>
<gene>
    <name evidence="3" type="ORF">C473_01629</name>
</gene>